<comment type="catalytic activity">
    <reaction evidence="14">
        <text>1,2-dibutyryl-sn-glycero-3-phospho-(1D-myo-inositol-5-phosphate) + H2O = 1,2-dibutyryl-sn-glycero-3-phospho-(1D-myo-inositol) + phosphate</text>
        <dbReference type="Rhea" id="RHEA:42584"/>
        <dbReference type="ChEBI" id="CHEBI:15377"/>
        <dbReference type="ChEBI" id="CHEBI:43474"/>
        <dbReference type="ChEBI" id="CHEBI:82605"/>
        <dbReference type="ChEBI" id="CHEBI:82606"/>
    </reaction>
    <physiologicalReaction direction="left-to-right" evidence="14">
        <dbReference type="Rhea" id="RHEA:42585"/>
    </physiologicalReaction>
</comment>
<keyword evidence="9" id="KW-1208">Phospholipid metabolism</keyword>
<dbReference type="PROSITE" id="PS00383">
    <property type="entry name" value="TYR_PHOSPHATASE_1"/>
    <property type="match status" value="1"/>
</dbReference>
<dbReference type="EC" id="3.1.3.27" evidence="11"/>
<evidence type="ECO:0000259" key="19">
    <source>
        <dbReference type="PROSITE" id="PS50056"/>
    </source>
</evidence>
<comment type="catalytic activity">
    <reaction evidence="12">
        <text>a 1,2-diacyl-sn-glycero-3-phospho-(1'-sn-glycero-3'-phosphate) + H2O = a 1,2-diacyl-sn-glycero-3-phospho-(1'-sn-glycerol) + phosphate</text>
        <dbReference type="Rhea" id="RHEA:33751"/>
        <dbReference type="ChEBI" id="CHEBI:15377"/>
        <dbReference type="ChEBI" id="CHEBI:43474"/>
        <dbReference type="ChEBI" id="CHEBI:60110"/>
        <dbReference type="ChEBI" id="CHEBI:64716"/>
        <dbReference type="EC" id="3.1.3.27"/>
    </reaction>
    <physiologicalReaction direction="left-to-right" evidence="12">
        <dbReference type="Rhea" id="RHEA:33752"/>
    </physiologicalReaction>
</comment>
<dbReference type="InterPro" id="IPR000387">
    <property type="entry name" value="Tyr_Pase_dom"/>
</dbReference>
<dbReference type="PROSITE" id="PS50054">
    <property type="entry name" value="TYR_PHOSPHATASE_DUAL"/>
    <property type="match status" value="1"/>
</dbReference>
<evidence type="ECO:0000313" key="20">
    <source>
        <dbReference type="EMBL" id="CAL1543470.1"/>
    </source>
</evidence>
<dbReference type="GO" id="GO:0004721">
    <property type="term" value="F:phosphoprotein phosphatase activity"/>
    <property type="evidence" value="ECO:0007669"/>
    <property type="project" value="UniProtKB-KW"/>
</dbReference>
<evidence type="ECO:0000256" key="9">
    <source>
        <dbReference type="ARBA" id="ARBA00023264"/>
    </source>
</evidence>
<accession>A0AAV2ICQ7</accession>
<proteinExistence type="predicted"/>
<keyword evidence="21" id="KW-1185">Reference proteome</keyword>
<keyword evidence="4" id="KW-0378">Hydrolase</keyword>
<keyword evidence="7" id="KW-0472">Membrane</keyword>
<keyword evidence="8" id="KW-0594">Phospholipid biosynthesis</keyword>
<evidence type="ECO:0000256" key="11">
    <source>
        <dbReference type="ARBA" id="ARBA00024224"/>
    </source>
</evidence>
<dbReference type="EMBL" id="CAXITT010000550">
    <property type="protein sequence ID" value="CAL1543470.1"/>
    <property type="molecule type" value="Genomic_DNA"/>
</dbReference>
<evidence type="ECO:0000256" key="14">
    <source>
        <dbReference type="ARBA" id="ARBA00052505"/>
    </source>
</evidence>
<name>A0AAV2ICQ7_LYMST</name>
<dbReference type="GO" id="GO:0008654">
    <property type="term" value="P:phospholipid biosynthetic process"/>
    <property type="evidence" value="ECO:0007669"/>
    <property type="project" value="UniProtKB-KW"/>
</dbReference>
<evidence type="ECO:0000256" key="2">
    <source>
        <dbReference type="ARBA" id="ARBA00005189"/>
    </source>
</evidence>
<evidence type="ECO:0000256" key="15">
    <source>
        <dbReference type="ARBA" id="ARBA00052632"/>
    </source>
</evidence>
<dbReference type="GO" id="GO:0016020">
    <property type="term" value="C:membrane"/>
    <property type="evidence" value="ECO:0007669"/>
    <property type="project" value="UniProtKB-SubCell"/>
</dbReference>
<evidence type="ECO:0000256" key="1">
    <source>
        <dbReference type="ARBA" id="ARBA00004370"/>
    </source>
</evidence>
<comment type="pathway">
    <text evidence="2">Lipid metabolism.</text>
</comment>
<comment type="catalytic activity">
    <reaction evidence="13">
        <text>a 1-acyl-2-hexanoyl-sn-glycero-3-phospho-(1D-myo-inositol-5-phosphate) + H2O = a 1-acyl-2-hexanoyl-sn-glycero-3-phospho-(1D-myo-inositol) + phosphate</text>
        <dbReference type="Rhea" id="RHEA:42320"/>
        <dbReference type="ChEBI" id="CHEBI:15377"/>
        <dbReference type="ChEBI" id="CHEBI:43474"/>
        <dbReference type="ChEBI" id="CHEBI:78930"/>
        <dbReference type="ChEBI" id="CHEBI:78931"/>
    </reaction>
    <physiologicalReaction direction="left-to-right" evidence="13">
        <dbReference type="Rhea" id="RHEA:42321"/>
    </physiologicalReaction>
</comment>
<evidence type="ECO:0000256" key="12">
    <source>
        <dbReference type="ARBA" id="ARBA00050944"/>
    </source>
</evidence>
<gene>
    <name evidence="20" type="ORF">GSLYS_00017004001</name>
</gene>
<evidence type="ECO:0000256" key="3">
    <source>
        <dbReference type="ARBA" id="ARBA00022516"/>
    </source>
</evidence>
<keyword evidence="5" id="KW-0904">Protein phosphatase</keyword>
<dbReference type="SMART" id="SM00195">
    <property type="entry name" value="DSPc"/>
    <property type="match status" value="1"/>
</dbReference>
<dbReference type="InterPro" id="IPR016130">
    <property type="entry name" value="Tyr_Pase_AS"/>
</dbReference>
<evidence type="ECO:0000256" key="10">
    <source>
        <dbReference type="ARBA" id="ARBA00024192"/>
    </source>
</evidence>
<comment type="caution">
    <text evidence="20">The sequence shown here is derived from an EMBL/GenBank/DDBJ whole genome shotgun (WGS) entry which is preliminary data.</text>
</comment>
<feature type="domain" description="Tyrosine specific protein phosphatases" evidence="19">
    <location>
        <begin position="97"/>
        <end position="165"/>
    </location>
</feature>
<dbReference type="GO" id="GO:0004439">
    <property type="term" value="F:phosphatidylinositol-4,5-bisphosphate 5-phosphatase activity"/>
    <property type="evidence" value="ECO:0007669"/>
    <property type="project" value="TreeGrafter"/>
</dbReference>
<dbReference type="FunFam" id="3.90.190.10:FF:000060">
    <property type="entry name" value="Phosphatidylglycerophosphatase and protein-tyrosine phosphatase 1"/>
    <property type="match status" value="1"/>
</dbReference>
<evidence type="ECO:0000259" key="18">
    <source>
        <dbReference type="PROSITE" id="PS50054"/>
    </source>
</evidence>
<dbReference type="InterPro" id="IPR029021">
    <property type="entry name" value="Prot-tyrosine_phosphatase-like"/>
</dbReference>
<dbReference type="InterPro" id="IPR042165">
    <property type="entry name" value="PTPMT1"/>
</dbReference>
<sequence>MLARIFFYPTVAINTFMCINATRHWYDRIDETVILGSLPLKSVTRKLIAEENVRAMVTLNEDYELKHLTYSKEELNNLGIEQLQLSTTDLTGTPTQENITRGVKFLTEHREEGNTVYLHCKAGRTRSATLAVCYLMQIHQWDPEKAIDFVKSKRPLIWLRSKQMESIHRFHQSLKFS</sequence>
<dbReference type="Gene3D" id="3.90.190.10">
    <property type="entry name" value="Protein tyrosine phosphatase superfamily"/>
    <property type="match status" value="1"/>
</dbReference>
<evidence type="ECO:0000256" key="17">
    <source>
        <dbReference type="ARBA" id="ARBA00069309"/>
    </source>
</evidence>
<dbReference type="PANTHER" id="PTHR46712">
    <property type="entry name" value="PHOSPHATIDYLGLYCEROPHOSPHATASE AND PROTEIN-TYROSINE PHOSPHATASE 1"/>
    <property type="match status" value="1"/>
</dbReference>
<evidence type="ECO:0000256" key="8">
    <source>
        <dbReference type="ARBA" id="ARBA00023209"/>
    </source>
</evidence>
<dbReference type="Pfam" id="PF00782">
    <property type="entry name" value="DSPc"/>
    <property type="match status" value="1"/>
</dbReference>
<comment type="pathway">
    <text evidence="10">Phospholipid metabolism; phosphatidylglycerol biosynthesis; phosphatidylglycerol from CDP-diacylglycerol: step 2/2.</text>
</comment>
<evidence type="ECO:0000313" key="21">
    <source>
        <dbReference type="Proteomes" id="UP001497497"/>
    </source>
</evidence>
<dbReference type="PANTHER" id="PTHR46712:SF1">
    <property type="entry name" value="PHOSPHATIDYLGLYCEROPHOSPHATASE AND PROTEIN-TYROSINE PHOSPHATASE 1"/>
    <property type="match status" value="1"/>
</dbReference>
<evidence type="ECO:0000256" key="4">
    <source>
        <dbReference type="ARBA" id="ARBA00022801"/>
    </source>
</evidence>
<evidence type="ECO:0000256" key="5">
    <source>
        <dbReference type="ARBA" id="ARBA00022912"/>
    </source>
</evidence>
<comment type="catalytic activity">
    <reaction evidence="15">
        <text>1,2-di-(9Z-octadecenoyl)-sn-glycero-3-phospho-(1'-sn-glycerol-3'-phosphate) + H2O = 1,2-di-(9Z-octadecenoyl)-sn-glycero-3-phospho-(1'-sn-glycerol) + phosphate</text>
        <dbReference type="Rhea" id="RHEA:42304"/>
        <dbReference type="ChEBI" id="CHEBI:15377"/>
        <dbReference type="ChEBI" id="CHEBI:43474"/>
        <dbReference type="ChEBI" id="CHEBI:75163"/>
        <dbReference type="ChEBI" id="CHEBI:78907"/>
    </reaction>
    <physiologicalReaction direction="left-to-right" evidence="15">
        <dbReference type="Rhea" id="RHEA:42305"/>
    </physiologicalReaction>
</comment>
<dbReference type="InterPro" id="IPR020422">
    <property type="entry name" value="TYR_PHOSPHATASE_DUAL_dom"/>
</dbReference>
<dbReference type="GO" id="GO:0008962">
    <property type="term" value="F:phosphatidylglycerophosphatase activity"/>
    <property type="evidence" value="ECO:0007669"/>
    <property type="project" value="UniProtKB-EC"/>
</dbReference>
<dbReference type="InterPro" id="IPR000340">
    <property type="entry name" value="Dual-sp_phosphatase_cat-dom"/>
</dbReference>
<dbReference type="InterPro" id="IPR044596">
    <property type="entry name" value="PTPMT1-like"/>
</dbReference>
<organism evidence="20 21">
    <name type="scientific">Lymnaea stagnalis</name>
    <name type="common">Great pond snail</name>
    <name type="synonym">Helix stagnalis</name>
    <dbReference type="NCBI Taxonomy" id="6523"/>
    <lineage>
        <taxon>Eukaryota</taxon>
        <taxon>Metazoa</taxon>
        <taxon>Spiralia</taxon>
        <taxon>Lophotrochozoa</taxon>
        <taxon>Mollusca</taxon>
        <taxon>Gastropoda</taxon>
        <taxon>Heterobranchia</taxon>
        <taxon>Euthyneura</taxon>
        <taxon>Panpulmonata</taxon>
        <taxon>Hygrophila</taxon>
        <taxon>Lymnaeoidea</taxon>
        <taxon>Lymnaeidae</taxon>
        <taxon>Lymnaea</taxon>
    </lineage>
</organism>
<reference evidence="20 21" key="1">
    <citation type="submission" date="2024-04" db="EMBL/GenBank/DDBJ databases">
        <authorList>
            <consortium name="Genoscope - CEA"/>
            <person name="William W."/>
        </authorList>
    </citation>
    <scope>NUCLEOTIDE SEQUENCE [LARGE SCALE GENOMIC DNA]</scope>
</reference>
<dbReference type="SUPFAM" id="SSF52799">
    <property type="entry name" value="(Phosphotyrosine protein) phosphatases II"/>
    <property type="match status" value="1"/>
</dbReference>
<feature type="domain" description="Tyrosine-protein phosphatase" evidence="18">
    <location>
        <begin position="25"/>
        <end position="176"/>
    </location>
</feature>
<dbReference type="GO" id="GO:0005737">
    <property type="term" value="C:cytoplasm"/>
    <property type="evidence" value="ECO:0007669"/>
    <property type="project" value="UniProtKB-ARBA"/>
</dbReference>
<dbReference type="AlphaFoldDB" id="A0AAV2ICQ7"/>
<evidence type="ECO:0000256" key="7">
    <source>
        <dbReference type="ARBA" id="ARBA00023136"/>
    </source>
</evidence>
<dbReference type="Proteomes" id="UP001497497">
    <property type="component" value="Unassembled WGS sequence"/>
</dbReference>
<protein>
    <recommendedName>
        <fullName evidence="17">Phosphatidylglycerophosphatase and protein-tyrosine phosphatase 1</fullName>
        <ecNumber evidence="11">3.1.3.27</ecNumber>
    </recommendedName>
</protein>
<evidence type="ECO:0000256" key="16">
    <source>
        <dbReference type="ARBA" id="ARBA00052780"/>
    </source>
</evidence>
<comment type="subcellular location">
    <subcellularLocation>
        <location evidence="1">Membrane</location>
    </subcellularLocation>
</comment>
<dbReference type="CDD" id="cd14524">
    <property type="entry name" value="PTPMT1"/>
    <property type="match status" value="1"/>
</dbReference>
<evidence type="ECO:0000256" key="6">
    <source>
        <dbReference type="ARBA" id="ARBA00023098"/>
    </source>
</evidence>
<keyword evidence="6" id="KW-0443">Lipid metabolism</keyword>
<comment type="catalytic activity">
    <reaction evidence="16">
        <text>1,2-dioctanoyl-sn-glycero-3-phospho-(1D-myo-inositol-5-phosphate) + H2O = 1,2-dioctanoyl-sn-glycero-3-phospho-(1D-myo-inositol) + phosphate</text>
        <dbReference type="Rhea" id="RHEA:42308"/>
        <dbReference type="ChEBI" id="CHEBI:15377"/>
        <dbReference type="ChEBI" id="CHEBI:43474"/>
        <dbReference type="ChEBI" id="CHEBI:65221"/>
        <dbReference type="ChEBI" id="CHEBI:78911"/>
    </reaction>
    <physiologicalReaction direction="left-to-right" evidence="16">
        <dbReference type="Rhea" id="RHEA:42309"/>
    </physiologicalReaction>
</comment>
<dbReference type="PROSITE" id="PS50056">
    <property type="entry name" value="TYR_PHOSPHATASE_2"/>
    <property type="match status" value="1"/>
</dbReference>
<evidence type="ECO:0000256" key="13">
    <source>
        <dbReference type="ARBA" id="ARBA00051818"/>
    </source>
</evidence>
<keyword evidence="3" id="KW-0444">Lipid biosynthesis</keyword>